<feature type="domain" description="WD repeat-containing protein 75 second beta-propeller" evidence="9">
    <location>
        <begin position="426"/>
        <end position="573"/>
    </location>
</feature>
<dbReference type="InterPro" id="IPR015943">
    <property type="entry name" value="WD40/YVTN_repeat-like_dom_sf"/>
</dbReference>
<protein>
    <recommendedName>
        <fullName evidence="9">WD repeat-containing protein 75 second beta-propeller domain-containing protein</fullName>
    </recommendedName>
</protein>
<dbReference type="InterPro" id="IPR053826">
    <property type="entry name" value="WDR75"/>
</dbReference>
<evidence type="ECO:0000256" key="8">
    <source>
        <dbReference type="PROSITE-ProRule" id="PRU00221"/>
    </source>
</evidence>
<dbReference type="SMART" id="SM00320">
    <property type="entry name" value="WD40"/>
    <property type="match status" value="2"/>
</dbReference>
<evidence type="ECO:0000256" key="7">
    <source>
        <dbReference type="ARBA" id="ARBA00023242"/>
    </source>
</evidence>
<dbReference type="SUPFAM" id="SSF50978">
    <property type="entry name" value="WD40 repeat-like"/>
    <property type="match status" value="1"/>
</dbReference>
<dbReference type="GO" id="GO:2000234">
    <property type="term" value="P:positive regulation of rRNA processing"/>
    <property type="evidence" value="ECO:0007669"/>
    <property type="project" value="TreeGrafter"/>
</dbReference>
<name>A0A3A2ZE43_9EURO</name>
<keyword evidence="3" id="KW-0698">rRNA processing</keyword>
<dbReference type="GO" id="GO:0006364">
    <property type="term" value="P:rRNA processing"/>
    <property type="evidence" value="ECO:0007669"/>
    <property type="project" value="UniProtKB-KW"/>
</dbReference>
<dbReference type="EMBL" id="MVGC01000270">
    <property type="protein sequence ID" value="RJE20870.1"/>
    <property type="molecule type" value="Genomic_DNA"/>
</dbReference>
<dbReference type="GO" id="GO:0045943">
    <property type="term" value="P:positive regulation of transcription by RNA polymerase I"/>
    <property type="evidence" value="ECO:0007669"/>
    <property type="project" value="InterPro"/>
</dbReference>
<proteinExistence type="predicted"/>
<dbReference type="AlphaFoldDB" id="A0A3A2ZE43"/>
<dbReference type="GO" id="GO:0032040">
    <property type="term" value="C:small-subunit processome"/>
    <property type="evidence" value="ECO:0007669"/>
    <property type="project" value="InterPro"/>
</dbReference>
<dbReference type="InterPro" id="IPR001680">
    <property type="entry name" value="WD40_rpt"/>
</dbReference>
<evidence type="ECO:0000256" key="3">
    <source>
        <dbReference type="ARBA" id="ARBA00022552"/>
    </source>
</evidence>
<evidence type="ECO:0000256" key="5">
    <source>
        <dbReference type="ARBA" id="ARBA00022737"/>
    </source>
</evidence>
<dbReference type="Proteomes" id="UP000266188">
    <property type="component" value="Unassembled WGS sequence"/>
</dbReference>
<comment type="subcellular location">
    <subcellularLocation>
        <location evidence="1">Nucleus</location>
        <location evidence="1">Nucleolus</location>
    </subcellularLocation>
</comment>
<feature type="repeat" description="WD" evidence="8">
    <location>
        <begin position="241"/>
        <end position="282"/>
    </location>
</feature>
<evidence type="ECO:0000256" key="6">
    <source>
        <dbReference type="ARBA" id="ARBA00023163"/>
    </source>
</evidence>
<dbReference type="PANTHER" id="PTHR44215:SF1">
    <property type="entry name" value="WD REPEAT-CONTAINING PROTEIN 75"/>
    <property type="match status" value="1"/>
</dbReference>
<dbReference type="STRING" id="2070753.A0A3A2ZE43"/>
<dbReference type="Pfam" id="PF23869">
    <property type="entry name" value="Beta-prop_WDR75_1st"/>
    <property type="match status" value="1"/>
</dbReference>
<dbReference type="Pfam" id="PF23769">
    <property type="entry name" value="Beta-prop_WDR75_2nd"/>
    <property type="match status" value="1"/>
</dbReference>
<dbReference type="Gene3D" id="2.130.10.10">
    <property type="entry name" value="YVTN repeat-like/Quinoprotein amine dehydrogenase"/>
    <property type="match status" value="2"/>
</dbReference>
<comment type="caution">
    <text evidence="10">The sequence shown here is derived from an EMBL/GenBank/DDBJ whole genome shotgun (WGS) entry which is preliminary data.</text>
</comment>
<dbReference type="PANTHER" id="PTHR44215">
    <property type="entry name" value="WD REPEAT-CONTAINING PROTEIN 75"/>
    <property type="match status" value="1"/>
</dbReference>
<dbReference type="InterPro" id="IPR011047">
    <property type="entry name" value="Quinoprotein_ADH-like_sf"/>
</dbReference>
<evidence type="ECO:0000313" key="11">
    <source>
        <dbReference type="Proteomes" id="UP000266188"/>
    </source>
</evidence>
<evidence type="ECO:0000256" key="1">
    <source>
        <dbReference type="ARBA" id="ARBA00004604"/>
    </source>
</evidence>
<dbReference type="PROSITE" id="PS50082">
    <property type="entry name" value="WD_REPEATS_2"/>
    <property type="match status" value="1"/>
</dbReference>
<organism evidence="10 11">
    <name type="scientific">Aspergillus sclerotialis</name>
    <dbReference type="NCBI Taxonomy" id="2070753"/>
    <lineage>
        <taxon>Eukaryota</taxon>
        <taxon>Fungi</taxon>
        <taxon>Dikarya</taxon>
        <taxon>Ascomycota</taxon>
        <taxon>Pezizomycotina</taxon>
        <taxon>Eurotiomycetes</taxon>
        <taxon>Eurotiomycetidae</taxon>
        <taxon>Eurotiales</taxon>
        <taxon>Aspergillaceae</taxon>
        <taxon>Aspergillus</taxon>
        <taxon>Aspergillus subgen. Polypaecilum</taxon>
    </lineage>
</organism>
<gene>
    <name evidence="10" type="ORF">PHISCL_06793</name>
</gene>
<dbReference type="InterPro" id="IPR057644">
    <property type="entry name" value="Beta-prop_WDR75_2nd"/>
</dbReference>
<evidence type="ECO:0000256" key="4">
    <source>
        <dbReference type="ARBA" id="ARBA00022574"/>
    </source>
</evidence>
<keyword evidence="5" id="KW-0677">Repeat</keyword>
<keyword evidence="4 8" id="KW-0853">WD repeat</keyword>
<sequence>MILGLDTAVHAYSLTTSCLFRTLQLENGHRIVGYKLSPTNNSHLYIFTSNGTISKWEWTSGKQVACWDGDGKVLSVDAFFYEWENNTHLVSYTLRERNDGKREIAVRTLDDPEKPGTVVLESRMRISGLRIAQQGRVVVAYGGSRILVGTTNAFRPDTLGSIQYTWREAPLPDITCLDIRESESPVHPRTQPSKEGKRAEGIDLVLGVTDGPILIYHDFLRFFPNDTKGREGWKALSPRKLHWHRGPVNTVRWSKDGNYILSGGNEPVMVLWQLDTGKNQFLPHLPSAISSIAVSPTGNLYVLKLANNSTMVLSARELKPCATITGLQLCPKISSSGDSSQSLHTTAAVLHPQYPDQLLIAVPTFCGTSEGHQNSANTSVIQAYDMRTNSHVSRQAVARTNATTVRVSPEGYEIRTPDIKYLDICEDGKWMATVDAWSKSPLDFSGKIRTDSHEEFLKFWRWNSNSTLWELVTRVDSPHFVDGSTVPVLGLACRPHTHEFVTIGVDATLRFWCPAIRQRSGLNKGQAAESQSTTWKCRNVIDLQGTAGSNSSVPLNAASLAFSEDGSALAVCLPSQSATKPSSVLLIDAQNATVHYNRAGIYSGDPCSAKFIGSHLVVTSARSVSVWDTVNDLVRVIGLPDMGTIFPPSAAQLLAVNSRSQTFAVATRCYLGNNLGSTKSHVWVYDVETLKLLSEHDLRDYPLVLLSDRRSGGYIIIDAGSNLRRLGELDKVSQSVRSRTSPISLHTGLADHLSSRVSGHKHKSLPQLAALDAEKLSHSQTPQLASVFDIPSFVLPPANALFRDVIQSLLAG</sequence>
<evidence type="ECO:0000259" key="9">
    <source>
        <dbReference type="Pfam" id="PF23769"/>
    </source>
</evidence>
<keyword evidence="7" id="KW-0539">Nucleus</keyword>
<dbReference type="SUPFAM" id="SSF50998">
    <property type="entry name" value="Quinoprotein alcohol dehydrogenase-like"/>
    <property type="match status" value="1"/>
</dbReference>
<dbReference type="PROSITE" id="PS50294">
    <property type="entry name" value="WD_REPEATS_REGION"/>
    <property type="match status" value="1"/>
</dbReference>
<reference evidence="11" key="1">
    <citation type="submission" date="2017-02" db="EMBL/GenBank/DDBJ databases">
        <authorList>
            <person name="Tafer H."/>
            <person name="Lopandic K."/>
        </authorList>
    </citation>
    <scope>NUCLEOTIDE SEQUENCE [LARGE SCALE GENOMIC DNA]</scope>
    <source>
        <strain evidence="11">CBS 366.77</strain>
    </source>
</reference>
<dbReference type="GO" id="GO:0003723">
    <property type="term" value="F:RNA binding"/>
    <property type="evidence" value="ECO:0007669"/>
    <property type="project" value="InterPro"/>
</dbReference>
<keyword evidence="6" id="KW-0804">Transcription</keyword>
<dbReference type="InterPro" id="IPR036322">
    <property type="entry name" value="WD40_repeat_dom_sf"/>
</dbReference>
<dbReference type="OrthoDB" id="4096at2759"/>
<keyword evidence="2" id="KW-0690">Ribosome biogenesis</keyword>
<evidence type="ECO:0000313" key="10">
    <source>
        <dbReference type="EMBL" id="RJE20870.1"/>
    </source>
</evidence>
<keyword evidence="11" id="KW-1185">Reference proteome</keyword>
<accession>A0A3A2ZE43</accession>
<evidence type="ECO:0000256" key="2">
    <source>
        <dbReference type="ARBA" id="ARBA00022517"/>
    </source>
</evidence>